<dbReference type="Proteomes" id="UP001224122">
    <property type="component" value="Unassembled WGS sequence"/>
</dbReference>
<protein>
    <submittedName>
        <fullName evidence="1">Uncharacterized protein (DUF2164 family)</fullName>
    </submittedName>
</protein>
<name>A0ABT9Y2G6_9BACI</name>
<accession>A0ABT9Y2G6</accession>
<reference evidence="1 2" key="1">
    <citation type="submission" date="2023-07" db="EMBL/GenBank/DDBJ databases">
        <title>Genomic Encyclopedia of Type Strains, Phase IV (KMG-IV): sequencing the most valuable type-strain genomes for metagenomic binning, comparative biology and taxonomic classification.</title>
        <authorList>
            <person name="Goeker M."/>
        </authorList>
    </citation>
    <scope>NUCLEOTIDE SEQUENCE [LARGE SCALE GENOMIC DNA]</scope>
    <source>
        <strain evidence="1 2">DSM 27594</strain>
    </source>
</reference>
<sequence length="61" mass="6918">MGKFLLKCDCGEEVELEGYNYSGNISDYLSIEIEVDEVDHTDINVNFKCGTCGNHFYIANF</sequence>
<gene>
    <name evidence="1" type="ORF">J2S10_004578</name>
</gene>
<proteinExistence type="predicted"/>
<keyword evidence="2" id="KW-1185">Reference proteome</keyword>
<organism evidence="1 2">
    <name type="scientific">Neobacillus ginsengisoli</name>
    <dbReference type="NCBI Taxonomy" id="904295"/>
    <lineage>
        <taxon>Bacteria</taxon>
        <taxon>Bacillati</taxon>
        <taxon>Bacillota</taxon>
        <taxon>Bacilli</taxon>
        <taxon>Bacillales</taxon>
        <taxon>Bacillaceae</taxon>
        <taxon>Neobacillus</taxon>
    </lineage>
</organism>
<evidence type="ECO:0000313" key="2">
    <source>
        <dbReference type="Proteomes" id="UP001224122"/>
    </source>
</evidence>
<dbReference type="RefSeq" id="WP_307412598.1">
    <property type="nucleotide sequence ID" value="NZ_JAUSTW010000009.1"/>
</dbReference>
<evidence type="ECO:0000313" key="1">
    <source>
        <dbReference type="EMBL" id="MDQ0201372.1"/>
    </source>
</evidence>
<comment type="caution">
    <text evidence="1">The sequence shown here is derived from an EMBL/GenBank/DDBJ whole genome shotgun (WGS) entry which is preliminary data.</text>
</comment>
<dbReference type="EMBL" id="JAUSTW010000009">
    <property type="protein sequence ID" value="MDQ0201372.1"/>
    <property type="molecule type" value="Genomic_DNA"/>
</dbReference>